<sequence length="28" mass="3089">MFLPTYKNFRNKCCPCSRDGAGVNPVLG</sequence>
<gene>
    <name evidence="1" type="ORF">ALC53_08338</name>
</gene>
<accession>A0A195BAK8</accession>
<evidence type="ECO:0000313" key="2">
    <source>
        <dbReference type="Proteomes" id="UP000078540"/>
    </source>
</evidence>
<name>A0A195BAK8_9HYME</name>
<dbReference type="EMBL" id="KQ976540">
    <property type="protein sequence ID" value="KYM81267.1"/>
    <property type="molecule type" value="Genomic_DNA"/>
</dbReference>
<dbReference type="AlphaFoldDB" id="A0A195BAK8"/>
<protein>
    <submittedName>
        <fullName evidence="1">Uncharacterized protein</fullName>
    </submittedName>
</protein>
<proteinExistence type="predicted"/>
<reference evidence="1 2" key="1">
    <citation type="submission" date="2015-09" db="EMBL/GenBank/DDBJ databases">
        <title>Atta colombica WGS genome.</title>
        <authorList>
            <person name="Nygaard S."/>
            <person name="Hu H."/>
            <person name="Boomsma J."/>
            <person name="Zhang G."/>
        </authorList>
    </citation>
    <scope>NUCLEOTIDE SEQUENCE [LARGE SCALE GENOMIC DNA]</scope>
    <source>
        <strain evidence="1">Treedump-2</strain>
        <tissue evidence="1">Whole body</tissue>
    </source>
</reference>
<organism evidence="1 2">
    <name type="scientific">Atta colombica</name>
    <dbReference type="NCBI Taxonomy" id="520822"/>
    <lineage>
        <taxon>Eukaryota</taxon>
        <taxon>Metazoa</taxon>
        <taxon>Ecdysozoa</taxon>
        <taxon>Arthropoda</taxon>
        <taxon>Hexapoda</taxon>
        <taxon>Insecta</taxon>
        <taxon>Pterygota</taxon>
        <taxon>Neoptera</taxon>
        <taxon>Endopterygota</taxon>
        <taxon>Hymenoptera</taxon>
        <taxon>Apocrita</taxon>
        <taxon>Aculeata</taxon>
        <taxon>Formicoidea</taxon>
        <taxon>Formicidae</taxon>
        <taxon>Myrmicinae</taxon>
        <taxon>Atta</taxon>
    </lineage>
</organism>
<dbReference type="Proteomes" id="UP000078540">
    <property type="component" value="Unassembled WGS sequence"/>
</dbReference>
<keyword evidence="2" id="KW-1185">Reference proteome</keyword>
<evidence type="ECO:0000313" key="1">
    <source>
        <dbReference type="EMBL" id="KYM81267.1"/>
    </source>
</evidence>